<dbReference type="PROSITE" id="PS50600">
    <property type="entry name" value="ULP_PROTEASE"/>
    <property type="match status" value="1"/>
</dbReference>
<name>A0A2G3AKA7_CAPAN</name>
<dbReference type="GO" id="GO:0006508">
    <property type="term" value="P:proteolysis"/>
    <property type="evidence" value="ECO:0007669"/>
    <property type="project" value="UniProtKB-KW"/>
</dbReference>
<reference evidence="5 6" key="2">
    <citation type="journal article" date="2017" name="Genome Biol.">
        <title>New reference genome sequences of hot pepper reveal the massive evolution of plant disease-resistance genes by retroduplication.</title>
        <authorList>
            <person name="Kim S."/>
            <person name="Park J."/>
            <person name="Yeom S.I."/>
            <person name="Kim Y.M."/>
            <person name="Seo E."/>
            <person name="Kim K.T."/>
            <person name="Kim M.S."/>
            <person name="Lee J.M."/>
            <person name="Cheong K."/>
            <person name="Shin H.S."/>
            <person name="Kim S.B."/>
            <person name="Han K."/>
            <person name="Lee J."/>
            <person name="Park M."/>
            <person name="Lee H.A."/>
            <person name="Lee H.Y."/>
            <person name="Lee Y."/>
            <person name="Oh S."/>
            <person name="Lee J.H."/>
            <person name="Choi E."/>
            <person name="Choi E."/>
            <person name="Lee S.E."/>
            <person name="Jeon J."/>
            <person name="Kim H."/>
            <person name="Choi G."/>
            <person name="Song H."/>
            <person name="Lee J."/>
            <person name="Lee S.C."/>
            <person name="Kwon J.K."/>
            <person name="Lee H.Y."/>
            <person name="Koo N."/>
            <person name="Hong Y."/>
            <person name="Kim R.W."/>
            <person name="Kang W.H."/>
            <person name="Huh J.H."/>
            <person name="Kang B.C."/>
            <person name="Yang T.J."/>
            <person name="Lee Y.H."/>
            <person name="Bennetzen J.L."/>
            <person name="Choi D."/>
        </authorList>
    </citation>
    <scope>NUCLEOTIDE SEQUENCE [LARGE SCALE GENOMIC DNA]</scope>
    <source>
        <strain evidence="6">cv. CM334</strain>
    </source>
</reference>
<comment type="caution">
    <text evidence="5">The sequence shown here is derived from an EMBL/GenBank/DDBJ whole genome shotgun (WGS) entry which is preliminary data.</text>
</comment>
<evidence type="ECO:0000313" key="6">
    <source>
        <dbReference type="Proteomes" id="UP000222542"/>
    </source>
</evidence>
<dbReference type="EMBL" id="AYRZ02000001">
    <property type="protein sequence ID" value="PHT94675.1"/>
    <property type="molecule type" value="Genomic_DNA"/>
</dbReference>
<evidence type="ECO:0000256" key="1">
    <source>
        <dbReference type="ARBA" id="ARBA00005234"/>
    </source>
</evidence>
<comment type="similarity">
    <text evidence="1">Belongs to the peptidase C48 family.</text>
</comment>
<dbReference type="Pfam" id="PF02902">
    <property type="entry name" value="Peptidase_C48"/>
    <property type="match status" value="1"/>
</dbReference>
<proteinExistence type="inferred from homology"/>
<reference evidence="5 6" key="1">
    <citation type="journal article" date="2014" name="Nat. Genet.">
        <title>Genome sequence of the hot pepper provides insights into the evolution of pungency in Capsicum species.</title>
        <authorList>
            <person name="Kim S."/>
            <person name="Park M."/>
            <person name="Yeom S.I."/>
            <person name="Kim Y.M."/>
            <person name="Lee J.M."/>
            <person name="Lee H.A."/>
            <person name="Seo E."/>
            <person name="Choi J."/>
            <person name="Cheong K."/>
            <person name="Kim K.T."/>
            <person name="Jung K."/>
            <person name="Lee G.W."/>
            <person name="Oh S.K."/>
            <person name="Bae C."/>
            <person name="Kim S.B."/>
            <person name="Lee H.Y."/>
            <person name="Kim S.Y."/>
            <person name="Kim M.S."/>
            <person name="Kang B.C."/>
            <person name="Jo Y.D."/>
            <person name="Yang H.B."/>
            <person name="Jeong H.J."/>
            <person name="Kang W.H."/>
            <person name="Kwon J.K."/>
            <person name="Shin C."/>
            <person name="Lim J.Y."/>
            <person name="Park J.H."/>
            <person name="Huh J.H."/>
            <person name="Kim J.S."/>
            <person name="Kim B.D."/>
            <person name="Cohen O."/>
            <person name="Paran I."/>
            <person name="Suh M.C."/>
            <person name="Lee S.B."/>
            <person name="Kim Y.K."/>
            <person name="Shin Y."/>
            <person name="Noh S.J."/>
            <person name="Park J."/>
            <person name="Seo Y.S."/>
            <person name="Kwon S.Y."/>
            <person name="Kim H.A."/>
            <person name="Park J.M."/>
            <person name="Kim H.J."/>
            <person name="Choi S.B."/>
            <person name="Bosland P.W."/>
            <person name="Reeves G."/>
            <person name="Jo S.H."/>
            <person name="Lee B.W."/>
            <person name="Cho H.T."/>
            <person name="Choi H.S."/>
            <person name="Lee M.S."/>
            <person name="Yu Y."/>
            <person name="Do Choi Y."/>
            <person name="Park B.S."/>
            <person name="van Deynze A."/>
            <person name="Ashrafi H."/>
            <person name="Hill T."/>
            <person name="Kim W.T."/>
            <person name="Pai H.S."/>
            <person name="Ahn H.K."/>
            <person name="Yeam I."/>
            <person name="Giovannoni J.J."/>
            <person name="Rose J.K."/>
            <person name="Sorensen I."/>
            <person name="Lee S.J."/>
            <person name="Kim R.W."/>
            <person name="Choi I.Y."/>
            <person name="Choi B.S."/>
            <person name="Lim J.S."/>
            <person name="Lee Y.H."/>
            <person name="Choi D."/>
        </authorList>
    </citation>
    <scope>NUCLEOTIDE SEQUENCE [LARGE SCALE GENOMIC DNA]</scope>
    <source>
        <strain evidence="6">cv. CM334</strain>
    </source>
</reference>
<dbReference type="PANTHER" id="PTHR31470:SF40">
    <property type="entry name" value="UBIQUITIN-LIKE PROTEASE FAMILY PROFILE DOMAIN-CONTAINING PROTEIN"/>
    <property type="match status" value="1"/>
</dbReference>
<dbReference type="InterPro" id="IPR003653">
    <property type="entry name" value="Peptidase_C48_C"/>
</dbReference>
<feature type="domain" description="Ubiquitin-like protease family profile" evidence="4">
    <location>
        <begin position="42"/>
        <end position="227"/>
    </location>
</feature>
<dbReference type="SUPFAM" id="SSF54001">
    <property type="entry name" value="Cysteine proteinases"/>
    <property type="match status" value="1"/>
</dbReference>
<dbReference type="PANTHER" id="PTHR31470">
    <property type="entry name" value="CYSTEINE PROTEINASES SUPERFAMILY PROTEIN-RELATED-RELATED"/>
    <property type="match status" value="1"/>
</dbReference>
<evidence type="ECO:0000256" key="3">
    <source>
        <dbReference type="ARBA" id="ARBA00022801"/>
    </source>
</evidence>
<dbReference type="AlphaFoldDB" id="A0A2G3AKA7"/>
<organism evidence="5 6">
    <name type="scientific">Capsicum annuum</name>
    <name type="common">Capsicum pepper</name>
    <dbReference type="NCBI Taxonomy" id="4072"/>
    <lineage>
        <taxon>Eukaryota</taxon>
        <taxon>Viridiplantae</taxon>
        <taxon>Streptophyta</taxon>
        <taxon>Embryophyta</taxon>
        <taxon>Tracheophyta</taxon>
        <taxon>Spermatophyta</taxon>
        <taxon>Magnoliopsida</taxon>
        <taxon>eudicotyledons</taxon>
        <taxon>Gunneridae</taxon>
        <taxon>Pentapetalae</taxon>
        <taxon>asterids</taxon>
        <taxon>lamiids</taxon>
        <taxon>Solanales</taxon>
        <taxon>Solanaceae</taxon>
        <taxon>Solanoideae</taxon>
        <taxon>Capsiceae</taxon>
        <taxon>Capsicum</taxon>
    </lineage>
</organism>
<keyword evidence="2" id="KW-0645">Protease</keyword>
<evidence type="ECO:0000256" key="2">
    <source>
        <dbReference type="ARBA" id="ARBA00022670"/>
    </source>
</evidence>
<sequence length="251" mass="29426">MHTSDEQVIEDDGVATLRPETESQYEIPDELLPSLNLFGVEVVSDKNWFYKLSFSEKLLNDAHINVIFYYLRKKDKYSPPSNYTYTTVDCVFKIKVAELWEKLMTGVPWHTVDHVLIPLHVKEQFYWVLVVVSFLDRCLYVYDSYNSTIHDVYVKIEVQKFTEVIPSFLLNIDFYKKKINIDWQCHPKYRNRDESDSFEVIFVNDIPQQISGSMDCGIYVATYAEFLTGGQGVPNQEFDIALLYTRYATLL</sequence>
<evidence type="ECO:0000313" key="5">
    <source>
        <dbReference type="EMBL" id="PHT94675.1"/>
    </source>
</evidence>
<dbReference type="Gramene" id="PHT94675">
    <property type="protein sequence ID" value="PHT94675"/>
    <property type="gene ID" value="T459_02557"/>
</dbReference>
<protein>
    <recommendedName>
        <fullName evidence="4">Ubiquitin-like protease family profile domain-containing protein</fullName>
    </recommendedName>
</protein>
<dbReference type="Proteomes" id="UP000222542">
    <property type="component" value="Unassembled WGS sequence"/>
</dbReference>
<accession>A0A2G3AKA7</accession>
<dbReference type="InterPro" id="IPR038765">
    <property type="entry name" value="Papain-like_cys_pep_sf"/>
</dbReference>
<evidence type="ECO:0000259" key="4">
    <source>
        <dbReference type="PROSITE" id="PS50600"/>
    </source>
</evidence>
<dbReference type="Gene3D" id="3.40.395.10">
    <property type="entry name" value="Adenoviral Proteinase, Chain A"/>
    <property type="match status" value="1"/>
</dbReference>
<keyword evidence="3" id="KW-0378">Hydrolase</keyword>
<gene>
    <name evidence="5" type="ORF">T459_02557</name>
</gene>
<keyword evidence="6" id="KW-1185">Reference proteome</keyword>
<dbReference type="GO" id="GO:0008234">
    <property type="term" value="F:cysteine-type peptidase activity"/>
    <property type="evidence" value="ECO:0007669"/>
    <property type="project" value="InterPro"/>
</dbReference>